<accession>A0AAD4KB08</accession>
<dbReference type="PANTHER" id="PTHR20898">
    <property type="entry name" value="DAEDALUS ON 3-RELATED-RELATED"/>
    <property type="match status" value="1"/>
</dbReference>
<reference evidence="2" key="1">
    <citation type="journal article" date="2021" name="Mol. Ecol. Resour.">
        <title>Phylogenomic analyses of the genus Drosophila reveals genomic signals of climate adaptation.</title>
        <authorList>
            <person name="Li F."/>
            <person name="Rane R.V."/>
            <person name="Luria V."/>
            <person name="Xiong Z."/>
            <person name="Chen J."/>
            <person name="Li Z."/>
            <person name="Catullo R.A."/>
            <person name="Griffin P.C."/>
            <person name="Schiffer M."/>
            <person name="Pearce S."/>
            <person name="Lee S.F."/>
            <person name="McElroy K."/>
            <person name="Stocker A."/>
            <person name="Shirriffs J."/>
            <person name="Cockerell F."/>
            <person name="Coppin C."/>
            <person name="Sgro C.M."/>
            <person name="Karger A."/>
            <person name="Cain J.W."/>
            <person name="Weber J.A."/>
            <person name="Santpere G."/>
            <person name="Kirschner M.W."/>
            <person name="Hoffmann A.A."/>
            <person name="Oakeshott J.G."/>
            <person name="Zhang G."/>
        </authorList>
    </citation>
    <scope>NUCLEOTIDE SEQUENCE</scope>
    <source>
        <strain evidence="2">BGI-SZ-2011g</strain>
    </source>
</reference>
<dbReference type="InterPro" id="IPR010512">
    <property type="entry name" value="DUF1091"/>
</dbReference>
<dbReference type="Proteomes" id="UP001200034">
    <property type="component" value="Unassembled WGS sequence"/>
</dbReference>
<dbReference type="EMBL" id="JAJJHW010000681">
    <property type="protein sequence ID" value="KAH8384869.1"/>
    <property type="molecule type" value="Genomic_DNA"/>
</dbReference>
<name>A0AAD4KB08_9MUSC</name>
<dbReference type="InterPro" id="IPR036846">
    <property type="entry name" value="GM2-AP_sf"/>
</dbReference>
<gene>
    <name evidence="2" type="ORF">KR093_010612</name>
</gene>
<sequence length="170" mass="19648">MRSKFTKLGLDYDAKIIANLTGWIDADATLNLDLYIRQLITSSRTTVTVKYRVEDSLKYLTLLNYDIDTCKTLKELMQAGLVKVWFRNIRKYGNLSANCPIKPGYYNLRNLQLDSSSIPVFLRTGDYRIRVFNYNGNAKPNANQNPELYSHNKAKMRRGVTCITVDMKLY</sequence>
<comment type="caution">
    <text evidence="2">The sequence shown here is derived from an EMBL/GenBank/DDBJ whole genome shotgun (WGS) entry which is preliminary data.</text>
</comment>
<evidence type="ECO:0000313" key="3">
    <source>
        <dbReference type="Proteomes" id="UP001200034"/>
    </source>
</evidence>
<dbReference type="SMART" id="SM00697">
    <property type="entry name" value="DM8"/>
    <property type="match status" value="1"/>
</dbReference>
<proteinExistence type="predicted"/>
<evidence type="ECO:0000313" key="2">
    <source>
        <dbReference type="EMBL" id="KAH8384869.1"/>
    </source>
</evidence>
<dbReference type="SUPFAM" id="SSF63707">
    <property type="entry name" value="Ganglioside M2 (gm2) activator"/>
    <property type="match status" value="1"/>
</dbReference>
<keyword evidence="3" id="KW-1185">Reference proteome</keyword>
<dbReference type="PANTHER" id="PTHR20898:SF0">
    <property type="entry name" value="DAEDALUS ON 3-RELATED"/>
    <property type="match status" value="1"/>
</dbReference>
<dbReference type="AlphaFoldDB" id="A0AAD4KB08"/>
<organism evidence="2 3">
    <name type="scientific">Drosophila rubida</name>
    <dbReference type="NCBI Taxonomy" id="30044"/>
    <lineage>
        <taxon>Eukaryota</taxon>
        <taxon>Metazoa</taxon>
        <taxon>Ecdysozoa</taxon>
        <taxon>Arthropoda</taxon>
        <taxon>Hexapoda</taxon>
        <taxon>Insecta</taxon>
        <taxon>Pterygota</taxon>
        <taxon>Neoptera</taxon>
        <taxon>Endopterygota</taxon>
        <taxon>Diptera</taxon>
        <taxon>Brachycera</taxon>
        <taxon>Muscomorpha</taxon>
        <taxon>Ephydroidea</taxon>
        <taxon>Drosophilidae</taxon>
        <taxon>Drosophila</taxon>
    </lineage>
</organism>
<protein>
    <submittedName>
        <fullName evidence="2">Uncharacterized protein</fullName>
    </submittedName>
</protein>
<evidence type="ECO:0000256" key="1">
    <source>
        <dbReference type="ARBA" id="ARBA00022729"/>
    </source>
</evidence>
<dbReference type="Pfam" id="PF06477">
    <property type="entry name" value="DUF1091"/>
    <property type="match status" value="1"/>
</dbReference>
<keyword evidence="1" id="KW-0732">Signal</keyword>
<dbReference type="Gene3D" id="2.70.220.10">
    <property type="entry name" value="Ganglioside GM2 activator"/>
    <property type="match status" value="1"/>
</dbReference>